<evidence type="ECO:0000256" key="1">
    <source>
        <dbReference type="ARBA" id="ARBA00022448"/>
    </source>
</evidence>
<keyword evidence="6" id="KW-1185">Reference proteome</keyword>
<feature type="domain" description="ABC transporter" evidence="4">
    <location>
        <begin position="18"/>
        <end position="248"/>
    </location>
</feature>
<reference evidence="5 6" key="2">
    <citation type="journal article" date="2010" name="Stand. Genomic Sci.">
        <title>Complete genome sequence of Desulfohalobium retbaense type strain (HR(100)).</title>
        <authorList>
            <person name="Spring S."/>
            <person name="Nolan M."/>
            <person name="Lapidus A."/>
            <person name="Glavina Del Rio T."/>
            <person name="Copeland A."/>
            <person name="Tice H."/>
            <person name="Cheng J.F."/>
            <person name="Lucas S."/>
            <person name="Land M."/>
            <person name="Chen F."/>
            <person name="Bruce D."/>
            <person name="Goodwin L."/>
            <person name="Pitluck S."/>
            <person name="Ivanova N."/>
            <person name="Mavromatis K."/>
            <person name="Mikhailova N."/>
            <person name="Pati A."/>
            <person name="Chen A."/>
            <person name="Palaniappan K."/>
            <person name="Hauser L."/>
            <person name="Chang Y.J."/>
            <person name="Jeffries C.D."/>
            <person name="Munk C."/>
            <person name="Kiss H."/>
            <person name="Chain P."/>
            <person name="Han C."/>
            <person name="Brettin T."/>
            <person name="Detter J.C."/>
            <person name="Schuler E."/>
            <person name="Goker M."/>
            <person name="Rohde M."/>
            <person name="Bristow J."/>
            <person name="Eisen J.A."/>
            <person name="Markowitz V."/>
            <person name="Hugenholtz P."/>
            <person name="Kyrpides N.C."/>
            <person name="Klenk H.P."/>
        </authorList>
    </citation>
    <scope>NUCLEOTIDE SEQUENCE [LARGE SCALE GENOMIC DNA]</scope>
    <source>
        <strain evidence="6">ATCC 49802 / DSM 20745 / S 6022</strain>
    </source>
</reference>
<dbReference type="AlphaFoldDB" id="D1C7A3"/>
<evidence type="ECO:0000313" key="6">
    <source>
        <dbReference type="Proteomes" id="UP000002027"/>
    </source>
</evidence>
<dbReference type="InterPro" id="IPR027417">
    <property type="entry name" value="P-loop_NTPase"/>
</dbReference>
<dbReference type="STRING" id="479434.Sthe_2328"/>
<dbReference type="GO" id="GO:0005524">
    <property type="term" value="F:ATP binding"/>
    <property type="evidence" value="ECO:0007669"/>
    <property type="project" value="UniProtKB-KW"/>
</dbReference>
<dbReference type="KEGG" id="sti:Sthe_2328"/>
<dbReference type="eggNOG" id="COG1131">
    <property type="taxonomic scope" value="Bacteria"/>
</dbReference>
<reference evidence="6" key="1">
    <citation type="submission" date="2009-11" db="EMBL/GenBank/DDBJ databases">
        <title>The complete chromosome 1 of Sphaerobacter thermophilus DSM 20745.</title>
        <authorList>
            <person name="Lucas S."/>
            <person name="Copeland A."/>
            <person name="Lapidus A."/>
            <person name="Glavina del Rio T."/>
            <person name="Dalin E."/>
            <person name="Tice H."/>
            <person name="Bruce D."/>
            <person name="Goodwin L."/>
            <person name="Pitluck S."/>
            <person name="Kyrpides N."/>
            <person name="Mavromatis K."/>
            <person name="Ivanova N."/>
            <person name="Mikhailova N."/>
            <person name="LaButti K.M."/>
            <person name="Clum A."/>
            <person name="Sun H.I."/>
            <person name="Brettin T."/>
            <person name="Detter J.C."/>
            <person name="Han C."/>
            <person name="Larimer F."/>
            <person name="Land M."/>
            <person name="Hauser L."/>
            <person name="Markowitz V."/>
            <person name="Cheng J.F."/>
            <person name="Hugenholtz P."/>
            <person name="Woyke T."/>
            <person name="Wu D."/>
            <person name="Steenblock K."/>
            <person name="Schneider S."/>
            <person name="Pukall R."/>
            <person name="Goeker M."/>
            <person name="Klenk H.P."/>
            <person name="Eisen J.A."/>
        </authorList>
    </citation>
    <scope>NUCLEOTIDE SEQUENCE [LARGE SCALE GENOMIC DNA]</scope>
    <source>
        <strain evidence="6">ATCC 49802 / DSM 20745 / S 6022</strain>
    </source>
</reference>
<evidence type="ECO:0000259" key="4">
    <source>
        <dbReference type="PROSITE" id="PS50893"/>
    </source>
</evidence>
<sequence length="275" mass="30108">MQQDGRAQVPREGVSPAIRAVGLTKRYGDFTAVDRLDLVVQPGELFGFLGPNGSGKTTTIKMLTGLLEPNEGTAEVAGFDVWREPLAAKARFAYVPDEPNLFPKLTGREFLRFIGSVFRVPADVFERRSRDLLTLFDLTDSIDDRIETYSHGMRQKLAICAALVHDPEVIFLDEPTVGLDPRSARTLKTLLRRVCDSGATVFLTTHILEIAQQMCDRVGIIQQGKLIALGTLEELRERGGHAGASLEDIFLELTGGAESAELIEALAEGERSGGR</sequence>
<accession>D1C7A3</accession>
<dbReference type="Gene3D" id="3.40.50.300">
    <property type="entry name" value="P-loop containing nucleotide triphosphate hydrolases"/>
    <property type="match status" value="1"/>
</dbReference>
<organism evidence="5 6">
    <name type="scientific">Sphaerobacter thermophilus (strain ATCC 49802 / DSM 20745 / KCCM 41009 / NCIMB 13125 / S 6022)</name>
    <dbReference type="NCBI Taxonomy" id="479434"/>
    <lineage>
        <taxon>Bacteria</taxon>
        <taxon>Pseudomonadati</taxon>
        <taxon>Thermomicrobiota</taxon>
        <taxon>Thermomicrobia</taxon>
        <taxon>Sphaerobacterales</taxon>
        <taxon>Sphaerobacterineae</taxon>
        <taxon>Sphaerobacteraceae</taxon>
        <taxon>Sphaerobacter</taxon>
    </lineage>
</organism>
<proteinExistence type="predicted"/>
<keyword evidence="2" id="KW-0547">Nucleotide-binding</keyword>
<evidence type="ECO:0000313" key="5">
    <source>
        <dbReference type="EMBL" id="ACZ39749.1"/>
    </source>
</evidence>
<dbReference type="InterPro" id="IPR003439">
    <property type="entry name" value="ABC_transporter-like_ATP-bd"/>
</dbReference>
<protein>
    <submittedName>
        <fullName evidence="5">ABC transporter related protein</fullName>
    </submittedName>
</protein>
<dbReference type="PANTHER" id="PTHR42939:SF1">
    <property type="entry name" value="ABC TRANSPORTER ATP-BINDING PROTEIN ALBC-RELATED"/>
    <property type="match status" value="1"/>
</dbReference>
<evidence type="ECO:0000256" key="2">
    <source>
        <dbReference type="ARBA" id="ARBA00022741"/>
    </source>
</evidence>
<dbReference type="InterPro" id="IPR051782">
    <property type="entry name" value="ABC_Transporter_VariousFunc"/>
</dbReference>
<dbReference type="PROSITE" id="PS50893">
    <property type="entry name" value="ABC_TRANSPORTER_2"/>
    <property type="match status" value="1"/>
</dbReference>
<dbReference type="EMBL" id="CP001823">
    <property type="protein sequence ID" value="ACZ39749.1"/>
    <property type="molecule type" value="Genomic_DNA"/>
</dbReference>
<keyword evidence="3" id="KW-0067">ATP-binding</keyword>
<gene>
    <name evidence="5" type="ordered locus">Sthe_2328</name>
</gene>
<dbReference type="InterPro" id="IPR003593">
    <property type="entry name" value="AAA+_ATPase"/>
</dbReference>
<dbReference type="SMART" id="SM00382">
    <property type="entry name" value="AAA"/>
    <property type="match status" value="1"/>
</dbReference>
<dbReference type="InParanoid" id="D1C7A3"/>
<dbReference type="Proteomes" id="UP000002027">
    <property type="component" value="Chromosome 1"/>
</dbReference>
<dbReference type="PROSITE" id="PS00211">
    <property type="entry name" value="ABC_TRANSPORTER_1"/>
    <property type="match status" value="1"/>
</dbReference>
<dbReference type="SUPFAM" id="SSF52540">
    <property type="entry name" value="P-loop containing nucleoside triphosphate hydrolases"/>
    <property type="match status" value="1"/>
</dbReference>
<dbReference type="RefSeq" id="WP_012872790.1">
    <property type="nucleotide sequence ID" value="NC_013523.1"/>
</dbReference>
<dbReference type="HOGENOM" id="CLU_000604_1_2_0"/>
<evidence type="ECO:0000256" key="3">
    <source>
        <dbReference type="ARBA" id="ARBA00022840"/>
    </source>
</evidence>
<dbReference type="PANTHER" id="PTHR42939">
    <property type="entry name" value="ABC TRANSPORTER ATP-BINDING PROTEIN ALBC-RELATED"/>
    <property type="match status" value="1"/>
</dbReference>
<name>D1C7A3_SPHTD</name>
<dbReference type="GO" id="GO:0016887">
    <property type="term" value="F:ATP hydrolysis activity"/>
    <property type="evidence" value="ECO:0007669"/>
    <property type="project" value="InterPro"/>
</dbReference>
<dbReference type="Pfam" id="PF00005">
    <property type="entry name" value="ABC_tran"/>
    <property type="match status" value="1"/>
</dbReference>
<dbReference type="InterPro" id="IPR017871">
    <property type="entry name" value="ABC_transporter-like_CS"/>
</dbReference>
<keyword evidence="1" id="KW-0813">Transport</keyword>
<dbReference type="CDD" id="cd03230">
    <property type="entry name" value="ABC_DR_subfamily_A"/>
    <property type="match status" value="1"/>
</dbReference>